<dbReference type="EMBL" id="LVCM01000018">
    <property type="protein sequence ID" value="KYL33023.1"/>
    <property type="molecule type" value="Genomic_DNA"/>
</dbReference>
<gene>
    <name evidence="1" type="ORF">A2I98_15620</name>
</gene>
<comment type="caution">
    <text evidence="1">The sequence shown here is derived from an EMBL/GenBank/DDBJ whole genome shotgun (WGS) entry which is preliminary data.</text>
</comment>
<evidence type="ECO:0008006" key="3">
    <source>
        <dbReference type="Google" id="ProtNLM"/>
    </source>
</evidence>
<dbReference type="RefSeq" id="WP_064386416.1">
    <property type="nucleotide sequence ID" value="NZ_LVCM01000018.1"/>
</dbReference>
<evidence type="ECO:0000313" key="2">
    <source>
        <dbReference type="Proteomes" id="UP000075621"/>
    </source>
</evidence>
<evidence type="ECO:0000313" key="1">
    <source>
        <dbReference type="EMBL" id="KYL33023.1"/>
    </source>
</evidence>
<sequence>MKKLIVFIFAGILVGCSTSPVSREEAENISDDRIYASFYKYSLPGTNKAKVIIVRDSGLLGGGLSVGFYVNGELISHIERGEFLELYLDEGENILGVLPEIIISSNPDSSDLVEQVLKVKSGNNYPFRISINSGNGLILQRTTQL</sequence>
<dbReference type="PROSITE" id="PS51257">
    <property type="entry name" value="PROKAR_LIPOPROTEIN"/>
    <property type="match status" value="1"/>
</dbReference>
<proteinExistence type="predicted"/>
<accession>A0ABR5VR60</accession>
<name>A0ABR5VR60_9GAMM</name>
<protein>
    <recommendedName>
        <fullName evidence="3">DUF306 domain-containing protein</fullName>
    </recommendedName>
</protein>
<reference evidence="1 2" key="1">
    <citation type="submission" date="2016-03" db="EMBL/GenBank/DDBJ databases">
        <authorList>
            <person name="Zhang H."/>
            <person name="Liu R."/>
            <person name="Wang M."/>
            <person name="Wang H."/>
            <person name="Wang L."/>
            <person name="Song L."/>
        </authorList>
    </citation>
    <scope>NUCLEOTIDE SEQUENCE [LARGE SCALE GENOMIC DNA]</scope>
    <source>
        <strain evidence="1 2">DSM 16098</strain>
    </source>
</reference>
<dbReference type="Proteomes" id="UP000075621">
    <property type="component" value="Unassembled WGS sequence"/>
</dbReference>
<organism evidence="1 2">
    <name type="scientific">Pseudoalteromonas agarivorans</name>
    <dbReference type="NCBI Taxonomy" id="176102"/>
    <lineage>
        <taxon>Bacteria</taxon>
        <taxon>Pseudomonadati</taxon>
        <taxon>Pseudomonadota</taxon>
        <taxon>Gammaproteobacteria</taxon>
        <taxon>Alteromonadales</taxon>
        <taxon>Pseudoalteromonadaceae</taxon>
        <taxon>Pseudoalteromonas</taxon>
    </lineage>
</organism>